<evidence type="ECO:0000313" key="3">
    <source>
        <dbReference type="Proteomes" id="UP000274922"/>
    </source>
</evidence>
<evidence type="ECO:0000256" key="1">
    <source>
        <dbReference type="SAM" id="MobiDB-lite"/>
    </source>
</evidence>
<dbReference type="EMBL" id="ML014284">
    <property type="protein sequence ID" value="RKO99442.1"/>
    <property type="molecule type" value="Genomic_DNA"/>
</dbReference>
<reference evidence="3" key="1">
    <citation type="journal article" date="2018" name="Nat. Microbiol.">
        <title>Leveraging single-cell genomics to expand the fungal tree of life.</title>
        <authorList>
            <person name="Ahrendt S.R."/>
            <person name="Quandt C.A."/>
            <person name="Ciobanu D."/>
            <person name="Clum A."/>
            <person name="Salamov A."/>
            <person name="Andreopoulos B."/>
            <person name="Cheng J.F."/>
            <person name="Woyke T."/>
            <person name="Pelin A."/>
            <person name="Henrissat B."/>
            <person name="Reynolds N.K."/>
            <person name="Benny G.L."/>
            <person name="Smith M.E."/>
            <person name="James T.Y."/>
            <person name="Grigoriev I.V."/>
        </authorList>
    </citation>
    <scope>NUCLEOTIDE SEQUENCE [LARGE SCALE GENOMIC DNA]</scope>
    <source>
        <strain evidence="3">ATCC 52028</strain>
    </source>
</reference>
<feature type="region of interest" description="Disordered" evidence="1">
    <location>
        <begin position="147"/>
        <end position="178"/>
    </location>
</feature>
<dbReference type="Proteomes" id="UP000274922">
    <property type="component" value="Unassembled WGS sequence"/>
</dbReference>
<protein>
    <submittedName>
        <fullName evidence="2">Uncharacterized protein</fullName>
    </submittedName>
</protein>
<accession>A0A4P9X352</accession>
<dbReference type="AlphaFoldDB" id="A0A4P9X352"/>
<dbReference type="STRING" id="1555241.A0A4P9X352"/>
<proteinExistence type="predicted"/>
<name>A0A4P9X352_9FUNG</name>
<feature type="compositionally biased region" description="Low complexity" evidence="1">
    <location>
        <begin position="147"/>
        <end position="157"/>
    </location>
</feature>
<feature type="region of interest" description="Disordered" evidence="1">
    <location>
        <begin position="215"/>
        <end position="303"/>
    </location>
</feature>
<organism evidence="2 3">
    <name type="scientific">Caulochytrium protostelioides</name>
    <dbReference type="NCBI Taxonomy" id="1555241"/>
    <lineage>
        <taxon>Eukaryota</taxon>
        <taxon>Fungi</taxon>
        <taxon>Fungi incertae sedis</taxon>
        <taxon>Chytridiomycota</taxon>
        <taxon>Chytridiomycota incertae sedis</taxon>
        <taxon>Chytridiomycetes</taxon>
        <taxon>Caulochytriales</taxon>
        <taxon>Caulochytriaceae</taxon>
        <taxon>Caulochytrium</taxon>
    </lineage>
</organism>
<evidence type="ECO:0000313" key="2">
    <source>
        <dbReference type="EMBL" id="RKO99442.1"/>
    </source>
</evidence>
<keyword evidence="3" id="KW-1185">Reference proteome</keyword>
<feature type="compositionally biased region" description="Pro residues" evidence="1">
    <location>
        <begin position="294"/>
        <end position="303"/>
    </location>
</feature>
<sequence>MATTESVPAGDTSATAIMDPSARRVRALEHDLRTCHAQYETTLRGLWAEIRRLQDRAALTVRQLTNEASRASLWEQRYHALAAMVPAATVPPSAAPLAAETVRAAPAAEDGTLAETTGALRGFVALATPPPPPAVVARPALRPAVRSAAAPAAGRSCPPRPLPPPTRGLGPSPCHRPATAPEPLAKWVLPPIPPATIAALAPDGVADHERADVPVPAEPVAGGRPTPPSARPSQAAPRRRRPPRRAEGGESARPCAEARAAAIPMPGGASAGGASSRSRPSTQSAVPPASRAPLPWPASWPSS</sequence>
<feature type="compositionally biased region" description="Low complexity" evidence="1">
    <location>
        <begin position="252"/>
        <end position="293"/>
    </location>
</feature>
<gene>
    <name evidence="2" type="ORF">CXG81DRAFT_27787</name>
</gene>